<dbReference type="EMBL" id="JBHUDE010000036">
    <property type="protein sequence ID" value="MFD1607497.1"/>
    <property type="molecule type" value="Genomic_DNA"/>
</dbReference>
<sequence>MFDRESIIEICRKEKLLTGKSIINLGASKIGIRSFSRYSEYLDEEMDQMICLLENFDDRTIKNNADWNGVVLPKVEAFLKESTIDKKEYHLHLETHASIAFLAGRFLEPKSGVKVYPVQSNQDGRVVWGKSEVLEESYPDWIVQEVELSNAGDDIAVVIAVRHKILEDVQYFVEQNGLPIKKLIILTPDDSPGADVIKNGTHAWLLADKLATQINNRNLDDRKGHMHIFMSGPNGLTFFIGQLSKAFGEFTLYEYDLEQRKPGDYRASITFK</sequence>
<dbReference type="Proteomes" id="UP001597221">
    <property type="component" value="Unassembled WGS sequence"/>
</dbReference>
<keyword evidence="3" id="KW-1185">Reference proteome</keyword>
<evidence type="ECO:0000313" key="2">
    <source>
        <dbReference type="EMBL" id="MFD1607497.1"/>
    </source>
</evidence>
<comment type="caution">
    <text evidence="2">The sequence shown here is derived from an EMBL/GenBank/DDBJ whole genome shotgun (WGS) entry which is preliminary data.</text>
</comment>
<dbReference type="RefSeq" id="WP_379596905.1">
    <property type="nucleotide sequence ID" value="NZ_JBHUDE010000036.1"/>
</dbReference>
<protein>
    <submittedName>
        <fullName evidence="2">SAVED domain-containing protein</fullName>
    </submittedName>
</protein>
<evidence type="ECO:0000313" key="3">
    <source>
        <dbReference type="Proteomes" id="UP001597221"/>
    </source>
</evidence>
<proteinExistence type="predicted"/>
<gene>
    <name evidence="2" type="ORF">ACFSBH_07515</name>
</gene>
<name>A0ABW4HQS4_9BACI</name>
<feature type="domain" description="SMODS-associated and fused to various effectors" evidence="1">
    <location>
        <begin position="75"/>
        <end position="270"/>
    </location>
</feature>
<organism evidence="2 3">
    <name type="scientific">Oceanobacillus luteolus</name>
    <dbReference type="NCBI Taxonomy" id="1274358"/>
    <lineage>
        <taxon>Bacteria</taxon>
        <taxon>Bacillati</taxon>
        <taxon>Bacillota</taxon>
        <taxon>Bacilli</taxon>
        <taxon>Bacillales</taxon>
        <taxon>Bacillaceae</taxon>
        <taxon>Oceanobacillus</taxon>
    </lineage>
</organism>
<reference evidence="3" key="1">
    <citation type="journal article" date="2019" name="Int. J. Syst. Evol. Microbiol.">
        <title>The Global Catalogue of Microorganisms (GCM) 10K type strain sequencing project: providing services to taxonomists for standard genome sequencing and annotation.</title>
        <authorList>
            <consortium name="The Broad Institute Genomics Platform"/>
            <consortium name="The Broad Institute Genome Sequencing Center for Infectious Disease"/>
            <person name="Wu L."/>
            <person name="Ma J."/>
        </authorList>
    </citation>
    <scope>NUCLEOTIDE SEQUENCE [LARGE SCALE GENOMIC DNA]</scope>
    <source>
        <strain evidence="3">CGMCC 1.12376</strain>
    </source>
</reference>
<dbReference type="Pfam" id="PF18145">
    <property type="entry name" value="SAVED"/>
    <property type="match status" value="1"/>
</dbReference>
<evidence type="ECO:0000259" key="1">
    <source>
        <dbReference type="Pfam" id="PF18145"/>
    </source>
</evidence>
<accession>A0ABW4HQS4</accession>
<dbReference type="NCBIfam" id="NF033611">
    <property type="entry name" value="SAVED"/>
    <property type="match status" value="1"/>
</dbReference>
<dbReference type="InterPro" id="IPR040836">
    <property type="entry name" value="SAVED"/>
</dbReference>